<dbReference type="EMBL" id="GABZ01003208">
    <property type="protein sequence ID" value="JAA50317.1"/>
    <property type="molecule type" value="mRNA"/>
</dbReference>
<accession>K9IQZ2</accession>
<feature type="non-terminal residue" evidence="1">
    <location>
        <position position="1"/>
    </location>
</feature>
<protein>
    <submittedName>
        <fullName evidence="1">Uncharacterized protein</fullName>
    </submittedName>
</protein>
<name>K9IQZ2_DESRO</name>
<evidence type="ECO:0000313" key="1">
    <source>
        <dbReference type="EMBL" id="JAA50317.1"/>
    </source>
</evidence>
<organism evidence="1">
    <name type="scientific">Desmodus rotundus</name>
    <name type="common">Vampire bat</name>
    <dbReference type="NCBI Taxonomy" id="9430"/>
    <lineage>
        <taxon>Eukaryota</taxon>
        <taxon>Metazoa</taxon>
        <taxon>Chordata</taxon>
        <taxon>Craniata</taxon>
        <taxon>Vertebrata</taxon>
        <taxon>Euteleostomi</taxon>
        <taxon>Mammalia</taxon>
        <taxon>Eutheria</taxon>
        <taxon>Laurasiatheria</taxon>
        <taxon>Chiroptera</taxon>
        <taxon>Yangochiroptera</taxon>
        <taxon>Phyllostomidae</taxon>
        <taxon>Desmodontinae</taxon>
        <taxon>Desmodus</taxon>
    </lineage>
</organism>
<dbReference type="AlphaFoldDB" id="K9IQZ2"/>
<proteinExistence type="evidence at transcript level"/>
<reference evidence="1" key="1">
    <citation type="submission" date="2012-11" db="EMBL/GenBank/DDBJ databases">
        <title>The Vampirome: Transcriptome and Proteome Analysis of the Submandibular and Accessory Glands of the Vampire Bat and Vector of Human Rabies, Desmodus rotundus.</title>
        <authorList>
            <person name="Francischetti I.M.B."/>
            <person name="Assumpcao T.C.F."/>
            <person name="Ma D."/>
            <person name="Vicente E.C."/>
            <person name="Ribeiro J.M.C."/>
        </authorList>
    </citation>
    <scope>NUCLEOTIDE SEQUENCE</scope>
    <source>
        <tissue evidence="1">Salivary gland</tissue>
    </source>
</reference>
<sequence>EHAQRKDPVRTQGESGLIAKERVCLGETNSASALILDFSLQNCEKANFCCLSLPACGVLLWQPQQTSA</sequence>